<sequence length="168" mass="19133">MLNQEQLEATIKMLALAVAQIEATMIEAGQSVTELSSSFSEIAENFHHLDGHDAETVIRVDRRDFSNLREKLNRAIIAMQFYDRMTQRLHHVNTGLTDTANLLGDPSNISDQDWNDLQNSIKQRYTMESERKMFEQIVSGISLDEALEAFKQITSSTLAEPQDDIELF</sequence>
<dbReference type="Proteomes" id="UP001161389">
    <property type="component" value="Unassembled WGS sequence"/>
</dbReference>
<organism evidence="1 2">
    <name type="scientific">Litoribrevibacter albus</name>
    <dbReference type="NCBI Taxonomy" id="1473156"/>
    <lineage>
        <taxon>Bacteria</taxon>
        <taxon>Pseudomonadati</taxon>
        <taxon>Pseudomonadota</taxon>
        <taxon>Gammaproteobacteria</taxon>
        <taxon>Oceanospirillales</taxon>
        <taxon>Oceanospirillaceae</taxon>
        <taxon>Litoribrevibacter</taxon>
    </lineage>
</organism>
<evidence type="ECO:0000313" key="1">
    <source>
        <dbReference type="EMBL" id="GLQ31915.1"/>
    </source>
</evidence>
<keyword evidence="2" id="KW-1185">Reference proteome</keyword>
<dbReference type="AlphaFoldDB" id="A0AA37W6S6"/>
<protein>
    <recommendedName>
        <fullName evidence="3">Chemotaxis protein</fullName>
    </recommendedName>
</protein>
<gene>
    <name evidence="1" type="ORF">GCM10007876_23940</name>
</gene>
<accession>A0AA37W6S6</accession>
<dbReference type="RefSeq" id="WP_284381703.1">
    <property type="nucleotide sequence ID" value="NZ_BSNM01000014.1"/>
</dbReference>
<evidence type="ECO:0008006" key="3">
    <source>
        <dbReference type="Google" id="ProtNLM"/>
    </source>
</evidence>
<reference evidence="1" key="1">
    <citation type="journal article" date="2014" name="Int. J. Syst. Evol. Microbiol.">
        <title>Complete genome sequence of Corynebacterium casei LMG S-19264T (=DSM 44701T), isolated from a smear-ripened cheese.</title>
        <authorList>
            <consortium name="US DOE Joint Genome Institute (JGI-PGF)"/>
            <person name="Walter F."/>
            <person name="Albersmeier A."/>
            <person name="Kalinowski J."/>
            <person name="Ruckert C."/>
        </authorList>
    </citation>
    <scope>NUCLEOTIDE SEQUENCE</scope>
    <source>
        <strain evidence="1">NBRC 110071</strain>
    </source>
</reference>
<name>A0AA37W6S6_9GAMM</name>
<comment type="caution">
    <text evidence="1">The sequence shown here is derived from an EMBL/GenBank/DDBJ whole genome shotgun (WGS) entry which is preliminary data.</text>
</comment>
<reference evidence="1" key="2">
    <citation type="submission" date="2023-01" db="EMBL/GenBank/DDBJ databases">
        <title>Draft genome sequence of Litoribrevibacter albus strain NBRC 110071.</title>
        <authorList>
            <person name="Sun Q."/>
            <person name="Mori K."/>
        </authorList>
    </citation>
    <scope>NUCLEOTIDE SEQUENCE</scope>
    <source>
        <strain evidence="1">NBRC 110071</strain>
    </source>
</reference>
<dbReference type="EMBL" id="BSNM01000014">
    <property type="protein sequence ID" value="GLQ31915.1"/>
    <property type="molecule type" value="Genomic_DNA"/>
</dbReference>
<proteinExistence type="predicted"/>
<evidence type="ECO:0000313" key="2">
    <source>
        <dbReference type="Proteomes" id="UP001161389"/>
    </source>
</evidence>